<dbReference type="GO" id="GO:0008137">
    <property type="term" value="F:NADH dehydrogenase (ubiquinone) activity"/>
    <property type="evidence" value="ECO:0007669"/>
    <property type="project" value="InterPro"/>
</dbReference>
<dbReference type="PRINTS" id="PR01437">
    <property type="entry name" value="NUOXDRDTASE4"/>
</dbReference>
<keyword evidence="5 8" id="KW-1133">Transmembrane helix</keyword>
<name>A0A8B2NS72_9HYPH</name>
<feature type="transmembrane region" description="Helical" evidence="8">
    <location>
        <begin position="164"/>
        <end position="183"/>
    </location>
</feature>
<gene>
    <name evidence="10" type="ORF">DLJ53_16970</name>
</gene>
<evidence type="ECO:0000259" key="9">
    <source>
        <dbReference type="Pfam" id="PF00361"/>
    </source>
</evidence>
<evidence type="ECO:0000256" key="4">
    <source>
        <dbReference type="ARBA" id="ARBA00022692"/>
    </source>
</evidence>
<proteinExistence type="inferred from homology"/>
<dbReference type="InterPro" id="IPR001750">
    <property type="entry name" value="ND/Mrp_TM"/>
</dbReference>
<sequence>MSTICALPKVSRCVLRLGTDGMRLICLLVAGLLAPSVAFAASADARAAAMLAGDTSVTTWLAILPILVPMIGSGLCLMLRHRVTWQAPIAMVALLLATLFALLLNGVVAANGPLVMSAGNWLPPFGIVLTVDRLGALFVLATCVVGLAGFFYARRDIDEERTAFGFYTFYCLLIAGVCGTFSTGDIFNLYVWFEVFLVSSFGLLILGGERIQLDGAVKYGVLNLIATTIFLIAVGVLYGFTGTLNMADIRGVIAAMDSGPLATVAALFVMAFAMKAAAFPLHFWLPASYHTPRIVVAAVFAGLLTKVGIYSLLRVMIMIFGEKGAVYLPILGWMGVATAILGGLGALAQTNLRRMAAFLVVSGIGVMLIGFGLGTAAGLTGAVVYAIHSILAMTGIFLAVGAAERLGGGLTIAGANIYARSGLIAGLFLVFAFAAAGLPPFSGFWPKLMLVQASLETAGALGIAGVIGIILSGFLTTITAGKAWALTFLKPTDDGEIEGPSLQPGTRSARAGILILAALVVLLGIVPQLVIEPAREGVAGLLDPSAYVTRVLVETH</sequence>
<evidence type="ECO:0000256" key="2">
    <source>
        <dbReference type="ARBA" id="ARBA00005346"/>
    </source>
</evidence>
<comment type="subcellular location">
    <subcellularLocation>
        <location evidence="1">Cell membrane</location>
        <topology evidence="1">Multi-pass membrane protein</topology>
    </subcellularLocation>
    <subcellularLocation>
        <location evidence="7">Membrane</location>
        <topology evidence="7">Multi-pass membrane protein</topology>
    </subcellularLocation>
</comment>
<dbReference type="InterPro" id="IPR003918">
    <property type="entry name" value="NADH_UbQ_OxRdtase"/>
</dbReference>
<feature type="transmembrane region" description="Helical" evidence="8">
    <location>
        <begin position="355"/>
        <end position="376"/>
    </location>
</feature>
<organism evidence="10 11">
    <name type="scientific">Acuticoccus sediminis</name>
    <dbReference type="NCBI Taxonomy" id="2184697"/>
    <lineage>
        <taxon>Bacteria</taxon>
        <taxon>Pseudomonadati</taxon>
        <taxon>Pseudomonadota</taxon>
        <taxon>Alphaproteobacteria</taxon>
        <taxon>Hyphomicrobiales</taxon>
        <taxon>Amorphaceae</taxon>
        <taxon>Acuticoccus</taxon>
    </lineage>
</organism>
<feature type="transmembrane region" description="Helical" evidence="8">
    <location>
        <begin position="382"/>
        <end position="403"/>
    </location>
</feature>
<evidence type="ECO:0000256" key="7">
    <source>
        <dbReference type="RuleBase" id="RU000320"/>
    </source>
</evidence>
<feature type="transmembrane region" description="Helical" evidence="8">
    <location>
        <begin position="189"/>
        <end position="207"/>
    </location>
</feature>
<feature type="transmembrane region" description="Helical" evidence="8">
    <location>
        <begin position="511"/>
        <end position="531"/>
    </location>
</feature>
<dbReference type="Pfam" id="PF00361">
    <property type="entry name" value="Proton_antipo_M"/>
    <property type="match status" value="1"/>
</dbReference>
<comment type="similarity">
    <text evidence="2">Belongs to the CPA3 antiporters (TC 2.A.63) subunit D family.</text>
</comment>
<feature type="transmembrane region" description="Helical" evidence="8">
    <location>
        <begin position="458"/>
        <end position="480"/>
    </location>
</feature>
<feature type="transmembrane region" description="Helical" evidence="8">
    <location>
        <begin position="219"/>
        <end position="241"/>
    </location>
</feature>
<keyword evidence="3" id="KW-1003">Cell membrane</keyword>
<evidence type="ECO:0000313" key="10">
    <source>
        <dbReference type="EMBL" id="RAI00919.1"/>
    </source>
</evidence>
<evidence type="ECO:0000256" key="3">
    <source>
        <dbReference type="ARBA" id="ARBA00022475"/>
    </source>
</evidence>
<dbReference type="AlphaFoldDB" id="A0A8B2NS72"/>
<protein>
    <submittedName>
        <fullName evidence="10">Na+/H+ antiporter subunit D</fullName>
    </submittedName>
</protein>
<evidence type="ECO:0000256" key="1">
    <source>
        <dbReference type="ARBA" id="ARBA00004651"/>
    </source>
</evidence>
<keyword evidence="11" id="KW-1185">Reference proteome</keyword>
<comment type="caution">
    <text evidence="10">The sequence shown here is derived from an EMBL/GenBank/DDBJ whole genome shotgun (WGS) entry which is preliminary data.</text>
</comment>
<dbReference type="EMBL" id="QHHQ01000003">
    <property type="protein sequence ID" value="RAI00919.1"/>
    <property type="molecule type" value="Genomic_DNA"/>
</dbReference>
<feature type="transmembrane region" description="Helical" evidence="8">
    <location>
        <begin position="134"/>
        <end position="152"/>
    </location>
</feature>
<keyword evidence="4 7" id="KW-0812">Transmembrane</keyword>
<dbReference type="PANTHER" id="PTHR42703:SF1">
    <property type="entry name" value="NA(+)_H(+) ANTIPORTER SUBUNIT D1"/>
    <property type="match status" value="1"/>
</dbReference>
<dbReference type="Proteomes" id="UP000249590">
    <property type="component" value="Unassembled WGS sequence"/>
</dbReference>
<dbReference type="GO" id="GO:0042773">
    <property type="term" value="P:ATP synthesis coupled electron transport"/>
    <property type="evidence" value="ECO:0007669"/>
    <property type="project" value="InterPro"/>
</dbReference>
<dbReference type="GO" id="GO:0005886">
    <property type="term" value="C:plasma membrane"/>
    <property type="evidence" value="ECO:0007669"/>
    <property type="project" value="UniProtKB-SubCell"/>
</dbReference>
<accession>A0A8B2NS72</accession>
<evidence type="ECO:0000256" key="5">
    <source>
        <dbReference type="ARBA" id="ARBA00022989"/>
    </source>
</evidence>
<evidence type="ECO:0000313" key="11">
    <source>
        <dbReference type="Proteomes" id="UP000249590"/>
    </source>
</evidence>
<feature type="transmembrane region" description="Helical" evidence="8">
    <location>
        <begin position="91"/>
        <end position="114"/>
    </location>
</feature>
<feature type="transmembrane region" description="Helical" evidence="8">
    <location>
        <begin position="261"/>
        <end position="283"/>
    </location>
</feature>
<dbReference type="PANTHER" id="PTHR42703">
    <property type="entry name" value="NADH DEHYDROGENASE"/>
    <property type="match status" value="1"/>
</dbReference>
<reference evidence="10 11" key="1">
    <citation type="submission" date="2018-05" db="EMBL/GenBank/DDBJ databases">
        <title>Acuticoccus sediminis sp. nov., isolated from deep-sea sediment of Indian Ocean.</title>
        <authorList>
            <person name="Liu X."/>
            <person name="Lai Q."/>
            <person name="Du Y."/>
            <person name="Sun F."/>
            <person name="Zhang X."/>
            <person name="Wang S."/>
            <person name="Shao Z."/>
        </authorList>
    </citation>
    <scope>NUCLEOTIDE SEQUENCE [LARGE SCALE GENOMIC DNA]</scope>
    <source>
        <strain evidence="10 11">PTG4-2</strain>
    </source>
</reference>
<feature type="transmembrane region" description="Helical" evidence="8">
    <location>
        <begin position="415"/>
        <end position="438"/>
    </location>
</feature>
<feature type="transmembrane region" description="Helical" evidence="8">
    <location>
        <begin position="326"/>
        <end position="348"/>
    </location>
</feature>
<feature type="domain" description="NADH:quinone oxidoreductase/Mrp antiporter transmembrane" evidence="9">
    <location>
        <begin position="185"/>
        <end position="469"/>
    </location>
</feature>
<evidence type="ECO:0000256" key="6">
    <source>
        <dbReference type="ARBA" id="ARBA00023136"/>
    </source>
</evidence>
<keyword evidence="6 8" id="KW-0472">Membrane</keyword>
<feature type="transmembrane region" description="Helical" evidence="8">
    <location>
        <begin position="295"/>
        <end position="320"/>
    </location>
</feature>
<feature type="transmembrane region" description="Helical" evidence="8">
    <location>
        <begin position="59"/>
        <end position="79"/>
    </location>
</feature>
<dbReference type="InterPro" id="IPR050586">
    <property type="entry name" value="CPA3_Na-H_Antiporter_D"/>
</dbReference>
<evidence type="ECO:0000256" key="8">
    <source>
        <dbReference type="SAM" id="Phobius"/>
    </source>
</evidence>